<dbReference type="EMBL" id="JAUUTY010000007">
    <property type="protein sequence ID" value="KAK1612176.1"/>
    <property type="molecule type" value="Genomic_DNA"/>
</dbReference>
<evidence type="ECO:0000313" key="3">
    <source>
        <dbReference type="Proteomes" id="UP001231189"/>
    </source>
</evidence>
<feature type="region of interest" description="Disordered" evidence="1">
    <location>
        <begin position="200"/>
        <end position="270"/>
    </location>
</feature>
<keyword evidence="3" id="KW-1185">Reference proteome</keyword>
<protein>
    <submittedName>
        <fullName evidence="2">Uncharacterized protein</fullName>
    </submittedName>
</protein>
<evidence type="ECO:0000313" key="2">
    <source>
        <dbReference type="EMBL" id="KAK1612176.1"/>
    </source>
</evidence>
<accession>A0AAD8R1P9</accession>
<reference evidence="2" key="1">
    <citation type="submission" date="2023-07" db="EMBL/GenBank/DDBJ databases">
        <title>A chromosome-level genome assembly of Lolium multiflorum.</title>
        <authorList>
            <person name="Chen Y."/>
            <person name="Copetti D."/>
            <person name="Kolliker R."/>
            <person name="Studer B."/>
        </authorList>
    </citation>
    <scope>NUCLEOTIDE SEQUENCE</scope>
    <source>
        <strain evidence="2">02402/16</strain>
        <tissue evidence="2">Leaf</tissue>
    </source>
</reference>
<sequence>MMTYDMFTQEIEKENKLGKQLHAMRDLLGLPRAEFFGKRLVREGFPITWVITVRARGRQRYPETEGINFHAIGTTWQDGLQSAAQEALGRVSQRHASELVGSPFEMFAKRDSYGKPMVCPPYTSGSRDMYCVQEHISELNRYSSETRDALDREREDNMILLEERRALKRMVAALQGTVELQKEKIEILEARVSTLQEELEEAKDEGEQLQDRLDNDALISDDDDYEEDPQDHESEPDYDGEDPDDDEEMIDEEEEDPEEPAFDPDNDNEE</sequence>
<comment type="caution">
    <text evidence="2">The sequence shown here is derived from an EMBL/GenBank/DDBJ whole genome shotgun (WGS) entry which is preliminary data.</text>
</comment>
<proteinExistence type="predicted"/>
<gene>
    <name evidence="2" type="ORF">QYE76_035849</name>
</gene>
<feature type="compositionally biased region" description="Basic and acidic residues" evidence="1">
    <location>
        <begin position="205"/>
        <end position="215"/>
    </location>
</feature>
<dbReference type="AlphaFoldDB" id="A0AAD8R1P9"/>
<feature type="compositionally biased region" description="Acidic residues" evidence="1">
    <location>
        <begin position="219"/>
        <end position="270"/>
    </location>
</feature>
<dbReference type="Proteomes" id="UP001231189">
    <property type="component" value="Unassembled WGS sequence"/>
</dbReference>
<dbReference type="Gene3D" id="1.20.5.190">
    <property type="match status" value="1"/>
</dbReference>
<name>A0AAD8R1P9_LOLMU</name>
<organism evidence="2 3">
    <name type="scientific">Lolium multiflorum</name>
    <name type="common">Italian ryegrass</name>
    <name type="synonym">Lolium perenne subsp. multiflorum</name>
    <dbReference type="NCBI Taxonomy" id="4521"/>
    <lineage>
        <taxon>Eukaryota</taxon>
        <taxon>Viridiplantae</taxon>
        <taxon>Streptophyta</taxon>
        <taxon>Embryophyta</taxon>
        <taxon>Tracheophyta</taxon>
        <taxon>Spermatophyta</taxon>
        <taxon>Magnoliopsida</taxon>
        <taxon>Liliopsida</taxon>
        <taxon>Poales</taxon>
        <taxon>Poaceae</taxon>
        <taxon>BOP clade</taxon>
        <taxon>Pooideae</taxon>
        <taxon>Poodae</taxon>
        <taxon>Poeae</taxon>
        <taxon>Poeae Chloroplast Group 2 (Poeae type)</taxon>
        <taxon>Loliodinae</taxon>
        <taxon>Loliinae</taxon>
        <taxon>Lolium</taxon>
    </lineage>
</organism>
<evidence type="ECO:0000256" key="1">
    <source>
        <dbReference type="SAM" id="MobiDB-lite"/>
    </source>
</evidence>